<gene>
    <name evidence="1" type="ORF">P7K49_006719</name>
</gene>
<sequence length="54" mass="6111">MFDSLVRSLRFENLGLLDPVKLSSRADKLPSGNRSSIWTSERTATLRVCQELCL</sequence>
<dbReference type="Proteomes" id="UP001266305">
    <property type="component" value="Unassembled WGS sequence"/>
</dbReference>
<dbReference type="EMBL" id="JASSZA010000003">
    <property type="protein sequence ID" value="KAK2116093.1"/>
    <property type="molecule type" value="Genomic_DNA"/>
</dbReference>
<evidence type="ECO:0000313" key="2">
    <source>
        <dbReference type="Proteomes" id="UP001266305"/>
    </source>
</evidence>
<proteinExistence type="predicted"/>
<feature type="non-terminal residue" evidence="1">
    <location>
        <position position="54"/>
    </location>
</feature>
<evidence type="ECO:0000313" key="1">
    <source>
        <dbReference type="EMBL" id="KAK2116093.1"/>
    </source>
</evidence>
<protein>
    <submittedName>
        <fullName evidence="1">Uncharacterized protein</fullName>
    </submittedName>
</protein>
<accession>A0ABQ9W5M0</accession>
<keyword evidence="2" id="KW-1185">Reference proteome</keyword>
<comment type="caution">
    <text evidence="1">The sequence shown here is derived from an EMBL/GenBank/DDBJ whole genome shotgun (WGS) entry which is preliminary data.</text>
</comment>
<reference evidence="1 2" key="1">
    <citation type="submission" date="2023-05" db="EMBL/GenBank/DDBJ databases">
        <title>B98-5 Cell Line De Novo Hybrid Assembly: An Optical Mapping Approach.</title>
        <authorList>
            <person name="Kananen K."/>
            <person name="Auerbach J.A."/>
            <person name="Kautto E."/>
            <person name="Blachly J.S."/>
        </authorList>
    </citation>
    <scope>NUCLEOTIDE SEQUENCE [LARGE SCALE GENOMIC DNA]</scope>
    <source>
        <strain evidence="1">B95-8</strain>
        <tissue evidence="1">Cell line</tissue>
    </source>
</reference>
<feature type="non-terminal residue" evidence="1">
    <location>
        <position position="1"/>
    </location>
</feature>
<organism evidence="1 2">
    <name type="scientific">Saguinus oedipus</name>
    <name type="common">Cotton-top tamarin</name>
    <name type="synonym">Oedipomidas oedipus</name>
    <dbReference type="NCBI Taxonomy" id="9490"/>
    <lineage>
        <taxon>Eukaryota</taxon>
        <taxon>Metazoa</taxon>
        <taxon>Chordata</taxon>
        <taxon>Craniata</taxon>
        <taxon>Vertebrata</taxon>
        <taxon>Euteleostomi</taxon>
        <taxon>Mammalia</taxon>
        <taxon>Eutheria</taxon>
        <taxon>Euarchontoglires</taxon>
        <taxon>Primates</taxon>
        <taxon>Haplorrhini</taxon>
        <taxon>Platyrrhini</taxon>
        <taxon>Cebidae</taxon>
        <taxon>Callitrichinae</taxon>
        <taxon>Saguinus</taxon>
    </lineage>
</organism>
<name>A0ABQ9W5M0_SAGOE</name>